<reference evidence="2 3" key="1">
    <citation type="submission" date="2019-05" db="EMBL/GenBank/DDBJ databases">
        <title>Another draft genome of Portunus trituberculatus and its Hox gene families provides insights of decapod evolution.</title>
        <authorList>
            <person name="Jeong J.-H."/>
            <person name="Song I."/>
            <person name="Kim S."/>
            <person name="Choi T."/>
            <person name="Kim D."/>
            <person name="Ryu S."/>
            <person name="Kim W."/>
        </authorList>
    </citation>
    <scope>NUCLEOTIDE SEQUENCE [LARGE SCALE GENOMIC DNA]</scope>
    <source>
        <tissue evidence="2">Muscle</tissue>
    </source>
</reference>
<dbReference type="OrthoDB" id="7701249at2759"/>
<feature type="region of interest" description="Disordered" evidence="1">
    <location>
        <begin position="27"/>
        <end position="98"/>
    </location>
</feature>
<evidence type="ECO:0000313" key="3">
    <source>
        <dbReference type="Proteomes" id="UP000324222"/>
    </source>
</evidence>
<keyword evidence="3" id="KW-1185">Reference proteome</keyword>
<evidence type="ECO:0000313" key="2">
    <source>
        <dbReference type="EMBL" id="MPC73542.1"/>
    </source>
</evidence>
<feature type="compositionally biased region" description="Low complexity" evidence="1">
    <location>
        <begin position="36"/>
        <end position="48"/>
    </location>
</feature>
<gene>
    <name evidence="2" type="ORF">E2C01_067875</name>
</gene>
<protein>
    <submittedName>
        <fullName evidence="2">Uncharacterized protein</fullName>
    </submittedName>
</protein>
<sequence>MGILRGYIYLRHGKVCLGVTAVPMASSDSADERPILPSSPLLAPSRARGMSQDSGGGSGVDAYLTASGRVSKHSSRSGSRLRGMPGAASCPRPAVSQDSAPTAQWDIVLEALTELRREVNQLKADRGAASPLRAPVVTGVVPSPRSPVVNDGAGPSSGLPCGASPGNFSRFVAGASDEEGVSAPLSTDLGPLHQCAKVFGPPKVVSGVIDSTVADMVNFVFENGLCEEDHKAICEDAFVMRPSNCPALAPVECNPEILDALRFDARRTDFHLKEVNKDILPRLRPRRHHFRGVFLATGQGAQDQVLHTEASLSASNLTDFGTVALGMVHGFLLVSVTWRQKTSRAGAVPGPGSNPGK</sequence>
<evidence type="ECO:0000256" key="1">
    <source>
        <dbReference type="SAM" id="MobiDB-lite"/>
    </source>
</evidence>
<accession>A0A5B7HQH0</accession>
<comment type="caution">
    <text evidence="2">The sequence shown here is derived from an EMBL/GenBank/DDBJ whole genome shotgun (WGS) entry which is preliminary data.</text>
</comment>
<dbReference type="EMBL" id="VSRR010036987">
    <property type="protein sequence ID" value="MPC73542.1"/>
    <property type="molecule type" value="Genomic_DNA"/>
</dbReference>
<name>A0A5B7HQH0_PORTR</name>
<organism evidence="2 3">
    <name type="scientific">Portunus trituberculatus</name>
    <name type="common">Swimming crab</name>
    <name type="synonym">Neptunus trituberculatus</name>
    <dbReference type="NCBI Taxonomy" id="210409"/>
    <lineage>
        <taxon>Eukaryota</taxon>
        <taxon>Metazoa</taxon>
        <taxon>Ecdysozoa</taxon>
        <taxon>Arthropoda</taxon>
        <taxon>Crustacea</taxon>
        <taxon>Multicrustacea</taxon>
        <taxon>Malacostraca</taxon>
        <taxon>Eumalacostraca</taxon>
        <taxon>Eucarida</taxon>
        <taxon>Decapoda</taxon>
        <taxon>Pleocyemata</taxon>
        <taxon>Brachyura</taxon>
        <taxon>Eubrachyura</taxon>
        <taxon>Portunoidea</taxon>
        <taxon>Portunidae</taxon>
        <taxon>Portuninae</taxon>
        <taxon>Portunus</taxon>
    </lineage>
</organism>
<proteinExistence type="predicted"/>
<dbReference type="AlphaFoldDB" id="A0A5B7HQH0"/>
<dbReference type="Proteomes" id="UP000324222">
    <property type="component" value="Unassembled WGS sequence"/>
</dbReference>